<reference evidence="2" key="1">
    <citation type="submission" date="2019-08" db="EMBL/GenBank/DDBJ databases">
        <authorList>
            <person name="Kucharzyk K."/>
            <person name="Murdoch R.W."/>
            <person name="Higgins S."/>
            <person name="Loffler F."/>
        </authorList>
    </citation>
    <scope>NUCLEOTIDE SEQUENCE</scope>
</reference>
<organism evidence="2">
    <name type="scientific">bioreactor metagenome</name>
    <dbReference type="NCBI Taxonomy" id="1076179"/>
    <lineage>
        <taxon>unclassified sequences</taxon>
        <taxon>metagenomes</taxon>
        <taxon>ecological metagenomes</taxon>
    </lineage>
</organism>
<proteinExistence type="predicted"/>
<evidence type="ECO:0000256" key="1">
    <source>
        <dbReference type="SAM" id="MobiDB-lite"/>
    </source>
</evidence>
<sequence>MLDRGGKIVGAVGVHQHVGADALEVAGAVALAGPFARRRQGGQQHGGQNRDDGDHNEQFNEGKVHMLS</sequence>
<gene>
    <name evidence="2" type="ORF">SDC9_150100</name>
</gene>
<protein>
    <submittedName>
        <fullName evidence="2">Uncharacterized protein</fullName>
    </submittedName>
</protein>
<dbReference type="EMBL" id="VSSQ01048836">
    <property type="protein sequence ID" value="MPN02879.1"/>
    <property type="molecule type" value="Genomic_DNA"/>
</dbReference>
<evidence type="ECO:0000313" key="2">
    <source>
        <dbReference type="EMBL" id="MPN02879.1"/>
    </source>
</evidence>
<feature type="compositionally biased region" description="Basic and acidic residues" evidence="1">
    <location>
        <begin position="48"/>
        <end position="68"/>
    </location>
</feature>
<feature type="region of interest" description="Disordered" evidence="1">
    <location>
        <begin position="36"/>
        <end position="68"/>
    </location>
</feature>
<dbReference type="AlphaFoldDB" id="A0A645EP09"/>
<comment type="caution">
    <text evidence="2">The sequence shown here is derived from an EMBL/GenBank/DDBJ whole genome shotgun (WGS) entry which is preliminary data.</text>
</comment>
<name>A0A645EP09_9ZZZZ</name>
<accession>A0A645EP09</accession>